<dbReference type="Proteomes" id="UP000255382">
    <property type="component" value="Unassembled WGS sequence"/>
</dbReference>
<accession>A0A378C5B1</accession>
<protein>
    <submittedName>
        <fullName evidence="1">Uncharacterized protein</fullName>
    </submittedName>
</protein>
<dbReference type="AlphaFoldDB" id="A0A378C5B1"/>
<proteinExistence type="predicted"/>
<evidence type="ECO:0000313" key="1">
    <source>
        <dbReference type="EMBL" id="STV62193.1"/>
    </source>
</evidence>
<keyword evidence="2" id="KW-1185">Reference proteome</keyword>
<organism evidence="1 2">
    <name type="scientific">Klebsiella pneumoniae subsp. ozaenae</name>
    <dbReference type="NCBI Taxonomy" id="574"/>
    <lineage>
        <taxon>Bacteria</taxon>
        <taxon>Pseudomonadati</taxon>
        <taxon>Pseudomonadota</taxon>
        <taxon>Gammaproteobacteria</taxon>
        <taxon>Enterobacterales</taxon>
        <taxon>Enterobacteriaceae</taxon>
        <taxon>Klebsiella/Raoultella group</taxon>
        <taxon>Klebsiella</taxon>
        <taxon>Klebsiella pneumoniae complex</taxon>
    </lineage>
</organism>
<dbReference type="EMBL" id="UGLZ01000005">
    <property type="protein sequence ID" value="STV62193.1"/>
    <property type="molecule type" value="Genomic_DNA"/>
</dbReference>
<reference evidence="1 2" key="1">
    <citation type="submission" date="2018-06" db="EMBL/GenBank/DDBJ databases">
        <authorList>
            <consortium name="Pathogen Informatics"/>
            <person name="Doyle S."/>
        </authorList>
    </citation>
    <scope>NUCLEOTIDE SEQUENCE [LARGE SCALE GENOMIC DNA]</scope>
    <source>
        <strain evidence="1 2">NCTC5050</strain>
    </source>
</reference>
<sequence>MKNETLNIRQQYATAAMQALIISGLNTGAWDDYADLGKSAYRIADAMIDSELLATCVRVQAATGTGVSLHPHPQWPPFLL</sequence>
<evidence type="ECO:0000313" key="2">
    <source>
        <dbReference type="Proteomes" id="UP000255382"/>
    </source>
</evidence>
<gene>
    <name evidence="1" type="ORF">NCTC5050_07029</name>
</gene>
<name>A0A378C5B1_KLEPO</name>